<sequence>MATLPVGPHLRMRSRGSTEGPGSRWRRRLRGTGGVKATATEVGTPMDPPSLSPSPHPPSPVPPSPSPPRNACWEVPCSDDEGEPPGGWLPPPADIRRLYELLAGGGVALPSLRLRPRPRRLPTPEPDSEEEEGPVGQPQSEGEEEEKPPPPTEFDFDDDPTPPKPALIDRPRAPGSGSHGRRREARLEKVLSDLQRHRRLEEQILRTGRDLFPEPPRHRKA</sequence>
<gene>
    <name evidence="2" type="primary">LOC117438654</name>
</gene>
<evidence type="ECO:0000256" key="1">
    <source>
        <dbReference type="SAM" id="MobiDB-lite"/>
    </source>
</evidence>
<dbReference type="InterPro" id="IPR028213">
    <property type="entry name" value="PA1"/>
</dbReference>
<accession>A0A8V5GLR5</accession>
<organism evidence="2 3">
    <name type="scientific">Melopsittacus undulatus</name>
    <name type="common">Budgerigar</name>
    <name type="synonym">Psittacus undulatus</name>
    <dbReference type="NCBI Taxonomy" id="13146"/>
    <lineage>
        <taxon>Eukaryota</taxon>
        <taxon>Metazoa</taxon>
        <taxon>Chordata</taxon>
        <taxon>Craniata</taxon>
        <taxon>Vertebrata</taxon>
        <taxon>Euteleostomi</taxon>
        <taxon>Archelosauria</taxon>
        <taxon>Archosauria</taxon>
        <taxon>Dinosauria</taxon>
        <taxon>Saurischia</taxon>
        <taxon>Theropoda</taxon>
        <taxon>Coelurosauria</taxon>
        <taxon>Aves</taxon>
        <taxon>Neognathae</taxon>
        <taxon>Neoaves</taxon>
        <taxon>Telluraves</taxon>
        <taxon>Australaves</taxon>
        <taxon>Psittaciformes</taxon>
        <taxon>Psittaculidae</taxon>
        <taxon>Melopsittacus</taxon>
    </lineage>
</organism>
<evidence type="ECO:0000313" key="2">
    <source>
        <dbReference type="Ensembl" id="ENSMUNP00000031666.1"/>
    </source>
</evidence>
<dbReference type="GO" id="GO:1902808">
    <property type="term" value="P:positive regulation of cell cycle G1/S phase transition"/>
    <property type="evidence" value="ECO:0007669"/>
    <property type="project" value="TreeGrafter"/>
</dbReference>
<protein>
    <submittedName>
        <fullName evidence="2">Uncharacterized protein</fullName>
    </submittedName>
</protein>
<dbReference type="Proteomes" id="UP000694405">
    <property type="component" value="Unassembled WGS sequence"/>
</dbReference>
<reference evidence="2" key="1">
    <citation type="submission" date="2020-03" db="EMBL/GenBank/DDBJ databases">
        <title>Melopsittacus undulatus (budgerigar) genome, bMelUnd1, maternal haplotype with Z.</title>
        <authorList>
            <person name="Gedman G."/>
            <person name="Mountcastle J."/>
            <person name="Haase B."/>
            <person name="Formenti G."/>
            <person name="Wright T."/>
            <person name="Apodaca J."/>
            <person name="Pelan S."/>
            <person name="Chow W."/>
            <person name="Rhie A."/>
            <person name="Howe K."/>
            <person name="Fedrigo O."/>
            <person name="Jarvis E.D."/>
        </authorList>
    </citation>
    <scope>NUCLEOTIDE SEQUENCE [LARGE SCALE GENOMIC DNA]</scope>
</reference>
<dbReference type="GO" id="GO:0033148">
    <property type="term" value="P:positive regulation of intracellular estrogen receptor signaling pathway"/>
    <property type="evidence" value="ECO:0007669"/>
    <property type="project" value="TreeGrafter"/>
</dbReference>
<feature type="compositionally biased region" description="Pro residues" evidence="1">
    <location>
        <begin position="46"/>
        <end position="68"/>
    </location>
</feature>
<keyword evidence="3" id="KW-1185">Reference proteome</keyword>
<dbReference type="GO" id="GO:0044666">
    <property type="term" value="C:MLL3/4 complex"/>
    <property type="evidence" value="ECO:0007669"/>
    <property type="project" value="TreeGrafter"/>
</dbReference>
<proteinExistence type="predicted"/>
<evidence type="ECO:0000313" key="3">
    <source>
        <dbReference type="Proteomes" id="UP000694405"/>
    </source>
</evidence>
<reference evidence="2" key="3">
    <citation type="submission" date="2025-09" db="UniProtKB">
        <authorList>
            <consortium name="Ensembl"/>
        </authorList>
    </citation>
    <scope>IDENTIFICATION</scope>
</reference>
<feature type="region of interest" description="Disordered" evidence="1">
    <location>
        <begin position="106"/>
        <end position="186"/>
    </location>
</feature>
<reference evidence="2" key="2">
    <citation type="submission" date="2025-08" db="UniProtKB">
        <authorList>
            <consortium name="Ensembl"/>
        </authorList>
    </citation>
    <scope>IDENTIFICATION</scope>
</reference>
<feature type="region of interest" description="Disordered" evidence="1">
    <location>
        <begin position="1"/>
        <end position="93"/>
    </location>
</feature>
<name>A0A8V5GLR5_MELUD</name>
<feature type="region of interest" description="Disordered" evidence="1">
    <location>
        <begin position="202"/>
        <end position="221"/>
    </location>
</feature>
<dbReference type="Pfam" id="PF15364">
    <property type="entry name" value="PAXIP1_C"/>
    <property type="match status" value="1"/>
</dbReference>
<dbReference type="GO" id="GO:0030331">
    <property type="term" value="F:nuclear estrogen receptor binding"/>
    <property type="evidence" value="ECO:0007669"/>
    <property type="project" value="TreeGrafter"/>
</dbReference>
<dbReference type="Ensembl" id="ENSMUNT00000033589.1">
    <property type="protein sequence ID" value="ENSMUNP00000031666.1"/>
    <property type="gene ID" value="ENSMUNG00000019165.1"/>
</dbReference>
<dbReference type="PANTHER" id="PTHR28467">
    <property type="entry name" value="PAXIP1-ASSOCIATED GLUTAMATE-RICH PROTEIN 1"/>
    <property type="match status" value="1"/>
</dbReference>
<dbReference type="AlphaFoldDB" id="A0A8V5GLR5"/>
<dbReference type="PANTHER" id="PTHR28467:SF1">
    <property type="entry name" value="PAXIP1-ASSOCIATED GLUTAMATE-RICH PROTEIN 1"/>
    <property type="match status" value="1"/>
</dbReference>